<dbReference type="Pfam" id="PF07693">
    <property type="entry name" value="KAP_NTPase"/>
    <property type="match status" value="1"/>
</dbReference>
<dbReference type="Proteomes" id="UP000824176">
    <property type="component" value="Unassembled WGS sequence"/>
</dbReference>
<proteinExistence type="predicted"/>
<organism evidence="2 3">
    <name type="scientific">Candidatus Mucispirillum faecigallinarum</name>
    <dbReference type="NCBI Taxonomy" id="2838699"/>
    <lineage>
        <taxon>Bacteria</taxon>
        <taxon>Pseudomonadati</taxon>
        <taxon>Deferribacterota</taxon>
        <taxon>Deferribacteres</taxon>
        <taxon>Deferribacterales</taxon>
        <taxon>Mucispirillaceae</taxon>
        <taxon>Mucispirillum</taxon>
    </lineage>
</organism>
<dbReference type="Gene3D" id="3.40.50.300">
    <property type="entry name" value="P-loop containing nucleotide triphosphate hydrolases"/>
    <property type="match status" value="1"/>
</dbReference>
<evidence type="ECO:0000313" key="2">
    <source>
        <dbReference type="EMBL" id="HIZ89118.1"/>
    </source>
</evidence>
<dbReference type="SUPFAM" id="SSF52540">
    <property type="entry name" value="P-loop containing nucleoside triphosphate hydrolases"/>
    <property type="match status" value="1"/>
</dbReference>
<name>A0A9D2GSA1_9BACT</name>
<gene>
    <name evidence="2" type="ORF">H9804_04170</name>
</gene>
<evidence type="ECO:0000259" key="1">
    <source>
        <dbReference type="Pfam" id="PF07693"/>
    </source>
</evidence>
<protein>
    <submittedName>
        <fullName evidence="2">KAP family NTPase</fullName>
    </submittedName>
</protein>
<dbReference type="AlphaFoldDB" id="A0A9D2GSA1"/>
<dbReference type="InterPro" id="IPR011646">
    <property type="entry name" value="KAP_P-loop"/>
</dbReference>
<dbReference type="EMBL" id="DXAQ01000065">
    <property type="protein sequence ID" value="HIZ89118.1"/>
    <property type="molecule type" value="Genomic_DNA"/>
</dbReference>
<comment type="caution">
    <text evidence="2">The sequence shown here is derived from an EMBL/GenBank/DDBJ whole genome shotgun (WGS) entry which is preliminary data.</text>
</comment>
<sequence>MPEHNQNKDNITKAFEPDYLNRKALAVEWTDALLPTKLNHHLVISVSGDWGTGKTYLAKNWHKYLEEQGYFTCYIDAHKKDYAEDPLLVFVEELNANINQYYKENMGFWWKVRNKIPVLKNKVPKLLINASTLIAGVEVGLVINVIRILIQLTQNFLSSKIKDKLKYFALYEKYISDFKAALTKFTTLFDKPVVIFIDELDRSNPKFVVKLIEQLKHIFEIPNLAFILTVNKKELSNTIKGIYGSEMDGYAYYKKFTTHDFTLYPIEHIHYYNIKIFIKETIKIYNDFIVYDDFYMFSVDIVQRLNLSLRDIEQIIAHLYYINGKITHKYHKYYLIVCFLYRALYIKYYKLFIYNRINFENIFDEELFLSELSDEKSEYEAKKIISLFKNFTNIFERDFKTINILSIIINGTTKNILENIKMFFPFKEKDILVNKEIFHNDKLYIYYPILIYRYDDSGKAIPCKNLQEMSDNILYIRKNLIQYAMLGAVPKDNIV</sequence>
<dbReference type="InterPro" id="IPR027417">
    <property type="entry name" value="P-loop_NTPase"/>
</dbReference>
<accession>A0A9D2GSA1</accession>
<reference evidence="2" key="1">
    <citation type="journal article" date="2021" name="PeerJ">
        <title>Extensive microbial diversity within the chicken gut microbiome revealed by metagenomics and culture.</title>
        <authorList>
            <person name="Gilroy R."/>
            <person name="Ravi A."/>
            <person name="Getino M."/>
            <person name="Pursley I."/>
            <person name="Horton D.L."/>
            <person name="Alikhan N.F."/>
            <person name="Baker D."/>
            <person name="Gharbi K."/>
            <person name="Hall N."/>
            <person name="Watson M."/>
            <person name="Adriaenssens E.M."/>
            <person name="Foster-Nyarko E."/>
            <person name="Jarju S."/>
            <person name="Secka A."/>
            <person name="Antonio M."/>
            <person name="Oren A."/>
            <person name="Chaudhuri R.R."/>
            <person name="La Ragione R."/>
            <person name="Hildebrand F."/>
            <person name="Pallen M.J."/>
        </authorList>
    </citation>
    <scope>NUCLEOTIDE SEQUENCE</scope>
    <source>
        <strain evidence="2">ChiW4-1371</strain>
    </source>
</reference>
<evidence type="ECO:0000313" key="3">
    <source>
        <dbReference type="Proteomes" id="UP000824176"/>
    </source>
</evidence>
<reference evidence="2" key="2">
    <citation type="submission" date="2021-04" db="EMBL/GenBank/DDBJ databases">
        <authorList>
            <person name="Gilroy R."/>
        </authorList>
    </citation>
    <scope>NUCLEOTIDE SEQUENCE</scope>
    <source>
        <strain evidence="2">ChiW4-1371</strain>
    </source>
</reference>
<feature type="domain" description="KAP NTPase" evidence="1">
    <location>
        <begin position="32"/>
        <end position="322"/>
    </location>
</feature>